<proteinExistence type="predicted"/>
<feature type="transmembrane region" description="Helical" evidence="7">
    <location>
        <begin position="108"/>
        <end position="129"/>
    </location>
</feature>
<dbReference type="InterPro" id="IPR011701">
    <property type="entry name" value="MFS"/>
</dbReference>
<evidence type="ECO:0000256" key="4">
    <source>
        <dbReference type="ARBA" id="ARBA00022692"/>
    </source>
</evidence>
<dbReference type="InterPro" id="IPR020846">
    <property type="entry name" value="MFS_dom"/>
</dbReference>
<keyword evidence="10" id="KW-1185">Reference proteome</keyword>
<feature type="domain" description="Major facilitator superfamily (MFS) profile" evidence="8">
    <location>
        <begin position="17"/>
        <end position="504"/>
    </location>
</feature>
<feature type="transmembrane region" description="Helical" evidence="7">
    <location>
        <begin position="307"/>
        <end position="327"/>
    </location>
</feature>
<dbReference type="PRINTS" id="PR01035">
    <property type="entry name" value="TCRTETA"/>
</dbReference>
<dbReference type="RefSeq" id="WP_380044059.1">
    <property type="nucleotide sequence ID" value="NZ_JBHLTC010000005.1"/>
</dbReference>
<feature type="transmembrane region" description="Helical" evidence="7">
    <location>
        <begin position="203"/>
        <end position="223"/>
    </location>
</feature>
<evidence type="ECO:0000256" key="3">
    <source>
        <dbReference type="ARBA" id="ARBA00022475"/>
    </source>
</evidence>
<dbReference type="PANTHER" id="PTHR42718:SF47">
    <property type="entry name" value="METHYL VIOLOGEN RESISTANCE PROTEIN SMVA"/>
    <property type="match status" value="1"/>
</dbReference>
<organism evidence="9 10">
    <name type="scientific">Kribbella deserti</name>
    <dbReference type="NCBI Taxonomy" id="1926257"/>
    <lineage>
        <taxon>Bacteria</taxon>
        <taxon>Bacillati</taxon>
        <taxon>Actinomycetota</taxon>
        <taxon>Actinomycetes</taxon>
        <taxon>Propionibacteriales</taxon>
        <taxon>Kribbellaceae</taxon>
        <taxon>Kribbella</taxon>
    </lineage>
</organism>
<evidence type="ECO:0000256" key="7">
    <source>
        <dbReference type="SAM" id="Phobius"/>
    </source>
</evidence>
<name>A0ABV6QFE7_9ACTN</name>
<comment type="subcellular location">
    <subcellularLocation>
        <location evidence="1">Cell membrane</location>
        <topology evidence="1">Multi-pass membrane protein</topology>
    </subcellularLocation>
</comment>
<accession>A0ABV6QFE7</accession>
<feature type="transmembrane region" description="Helical" evidence="7">
    <location>
        <begin position="270"/>
        <end position="295"/>
    </location>
</feature>
<protein>
    <submittedName>
        <fullName evidence="9">MFS transporter</fullName>
    </submittedName>
</protein>
<feature type="transmembrane region" description="Helical" evidence="7">
    <location>
        <begin position="407"/>
        <end position="426"/>
    </location>
</feature>
<dbReference type="Pfam" id="PF07690">
    <property type="entry name" value="MFS_1"/>
    <property type="match status" value="1"/>
</dbReference>
<dbReference type="Proteomes" id="UP001589890">
    <property type="component" value="Unassembled WGS sequence"/>
</dbReference>
<dbReference type="EMBL" id="JBHLTC010000005">
    <property type="protein sequence ID" value="MFC0623359.1"/>
    <property type="molecule type" value="Genomic_DNA"/>
</dbReference>
<keyword evidence="5 7" id="KW-1133">Transmembrane helix</keyword>
<evidence type="ECO:0000313" key="9">
    <source>
        <dbReference type="EMBL" id="MFC0623359.1"/>
    </source>
</evidence>
<feature type="transmembrane region" description="Helical" evidence="7">
    <location>
        <begin position="83"/>
        <end position="102"/>
    </location>
</feature>
<feature type="transmembrane region" description="Helical" evidence="7">
    <location>
        <begin position="18"/>
        <end position="39"/>
    </location>
</feature>
<evidence type="ECO:0000313" key="10">
    <source>
        <dbReference type="Proteomes" id="UP001589890"/>
    </source>
</evidence>
<dbReference type="InterPro" id="IPR001958">
    <property type="entry name" value="Tet-R_TetA/multi-R_MdtG-like"/>
</dbReference>
<feature type="transmembrane region" description="Helical" evidence="7">
    <location>
        <begin position="167"/>
        <end position="191"/>
    </location>
</feature>
<keyword evidence="6 7" id="KW-0472">Membrane</keyword>
<sequence>MTSADAPPLAGRKEWTGLAVLALPTLLLSIDLSVLNLALPQLSADLGASTVEQLWIIDIYGFMIAGFLITMGTLGDRIGRRKLLLIGGTLFAIASIVAAFSPSTETLIASRALMGIAGATLSPSTLALISNMFRDPRQLGTAIGVWVSCFMGGMALGPIVGGAMLEFFWWGSVFLLAVPVMLLLLVLGPVLLPEYKTPDAGKLDPLSVGLSLGGILPIVFGVKEIAKDGIGVVSVLSILFGLALAVVFVRRQRGLDQPLMDVRLFASRSFATALIIMLLGAAIGGGTILVVNLYLQSVAGLSPLQAGLWMVPSGLAMVAAAMSAPALARRFRPATVIAAGLFVAAAGYLLLAQVSTTHGLLITVVGVTIASAGSGPQAALSTNLVLGSTPPEKAGSAASLSETSGELGMALGAAFMGSIATAVYGAQLLGANLPGVPTAEVGAAGKGVVGAAEVAARLPAEQGGQLLASAREAFTSGLNAVAIVSAALLVAVGILALATLRHVPPTDAVEVEESTDHADAANHAG</sequence>
<feature type="transmembrane region" description="Helical" evidence="7">
    <location>
        <begin position="54"/>
        <end position="71"/>
    </location>
</feature>
<dbReference type="PROSITE" id="PS50850">
    <property type="entry name" value="MFS"/>
    <property type="match status" value="1"/>
</dbReference>
<feature type="transmembrane region" description="Helical" evidence="7">
    <location>
        <begin position="229"/>
        <end position="249"/>
    </location>
</feature>
<dbReference type="Gene3D" id="1.20.1250.20">
    <property type="entry name" value="MFS general substrate transporter like domains"/>
    <property type="match status" value="1"/>
</dbReference>
<dbReference type="CDD" id="cd17321">
    <property type="entry name" value="MFS_MMR_MDR_like"/>
    <property type="match status" value="1"/>
</dbReference>
<keyword evidence="3" id="KW-1003">Cell membrane</keyword>
<feature type="transmembrane region" description="Helical" evidence="7">
    <location>
        <begin position="141"/>
        <end position="161"/>
    </location>
</feature>
<evidence type="ECO:0000256" key="1">
    <source>
        <dbReference type="ARBA" id="ARBA00004651"/>
    </source>
</evidence>
<comment type="caution">
    <text evidence="9">The sequence shown here is derived from an EMBL/GenBank/DDBJ whole genome shotgun (WGS) entry which is preliminary data.</text>
</comment>
<evidence type="ECO:0000256" key="5">
    <source>
        <dbReference type="ARBA" id="ARBA00022989"/>
    </source>
</evidence>
<keyword evidence="2" id="KW-0813">Transport</keyword>
<dbReference type="InterPro" id="IPR036259">
    <property type="entry name" value="MFS_trans_sf"/>
</dbReference>
<evidence type="ECO:0000256" key="2">
    <source>
        <dbReference type="ARBA" id="ARBA00022448"/>
    </source>
</evidence>
<dbReference type="PANTHER" id="PTHR42718">
    <property type="entry name" value="MAJOR FACILITATOR SUPERFAMILY MULTIDRUG TRANSPORTER MFSC"/>
    <property type="match status" value="1"/>
</dbReference>
<feature type="transmembrane region" description="Helical" evidence="7">
    <location>
        <begin position="334"/>
        <end position="354"/>
    </location>
</feature>
<reference evidence="9 10" key="1">
    <citation type="submission" date="2024-09" db="EMBL/GenBank/DDBJ databases">
        <authorList>
            <person name="Sun Q."/>
            <person name="Mori K."/>
        </authorList>
    </citation>
    <scope>NUCLEOTIDE SEQUENCE [LARGE SCALE GENOMIC DNA]</scope>
    <source>
        <strain evidence="9 10">CGMCC 1.15906</strain>
    </source>
</reference>
<keyword evidence="4 7" id="KW-0812">Transmembrane</keyword>
<evidence type="ECO:0000256" key="6">
    <source>
        <dbReference type="ARBA" id="ARBA00023136"/>
    </source>
</evidence>
<evidence type="ECO:0000259" key="8">
    <source>
        <dbReference type="PROSITE" id="PS50850"/>
    </source>
</evidence>
<feature type="transmembrane region" description="Helical" evidence="7">
    <location>
        <begin position="480"/>
        <end position="500"/>
    </location>
</feature>
<gene>
    <name evidence="9" type="ORF">ACFFGN_04750</name>
</gene>
<dbReference type="SUPFAM" id="SSF103473">
    <property type="entry name" value="MFS general substrate transporter"/>
    <property type="match status" value="1"/>
</dbReference>